<dbReference type="STRING" id="1218598.LEP1GSC060_1978"/>
<gene>
    <name evidence="1" type="ORF">LEP1GSC060_1978</name>
</gene>
<name>N1WII4_9LEPT</name>
<keyword evidence="2" id="KW-1185">Reference proteome</keyword>
<protein>
    <submittedName>
        <fullName evidence="1">Uncharacterized protein</fullName>
    </submittedName>
</protein>
<accession>N1WII4</accession>
<sequence length="43" mass="5069">MPSFQFTFNVINGSHFPNRLQNLLSEESFQNKSTFSLCFRIKL</sequence>
<proteinExistence type="predicted"/>
<dbReference type="Proteomes" id="UP000012313">
    <property type="component" value="Unassembled WGS sequence"/>
</dbReference>
<evidence type="ECO:0000313" key="2">
    <source>
        <dbReference type="Proteomes" id="UP000012313"/>
    </source>
</evidence>
<comment type="caution">
    <text evidence="1">The sequence shown here is derived from an EMBL/GenBank/DDBJ whole genome shotgun (WGS) entry which is preliminary data.</text>
</comment>
<dbReference type="AlphaFoldDB" id="N1WII4"/>
<dbReference type="EMBL" id="AOHC02000038">
    <property type="protein sequence ID" value="EMY77157.1"/>
    <property type="molecule type" value="Genomic_DNA"/>
</dbReference>
<reference evidence="1" key="1">
    <citation type="submission" date="2013-03" db="EMBL/GenBank/DDBJ databases">
        <authorList>
            <person name="Harkins D.M."/>
            <person name="Durkin A.S."/>
            <person name="Brinkac L.M."/>
            <person name="Haft D.H."/>
            <person name="Selengut J.D."/>
            <person name="Sanka R."/>
            <person name="DePew J."/>
            <person name="Purushe J."/>
            <person name="Hartskeerl R.A."/>
            <person name="Ahmed A."/>
            <person name="van der Linden H."/>
            <person name="Goris M.G.A."/>
            <person name="Vinetz J.M."/>
            <person name="Sutton G.G."/>
            <person name="Nierman W.C."/>
            <person name="Fouts D.E."/>
        </authorList>
    </citation>
    <scope>NUCLEOTIDE SEQUENCE [LARGE SCALE GENOMIC DNA]</scope>
    <source>
        <strain evidence="1">ICFT</strain>
    </source>
</reference>
<organism evidence="1 2">
    <name type="scientific">Leptospira weilii serovar Ranarum str. ICFT</name>
    <dbReference type="NCBI Taxonomy" id="1218598"/>
    <lineage>
        <taxon>Bacteria</taxon>
        <taxon>Pseudomonadati</taxon>
        <taxon>Spirochaetota</taxon>
        <taxon>Spirochaetia</taxon>
        <taxon>Leptospirales</taxon>
        <taxon>Leptospiraceae</taxon>
        <taxon>Leptospira</taxon>
    </lineage>
</organism>
<evidence type="ECO:0000313" key="1">
    <source>
        <dbReference type="EMBL" id="EMY77157.1"/>
    </source>
</evidence>